<dbReference type="NCBIfam" id="NF006421">
    <property type="entry name" value="PRK08673.1"/>
    <property type="match status" value="1"/>
</dbReference>
<dbReference type="EMBL" id="JACOPL010000009">
    <property type="protein sequence ID" value="MBC5725893.1"/>
    <property type="molecule type" value="Genomic_DNA"/>
</dbReference>
<dbReference type="AlphaFoldDB" id="A0A923RWE3"/>
<gene>
    <name evidence="4" type="primary">aroF</name>
    <name evidence="4" type="ORF">H8S45_10545</name>
</gene>
<dbReference type="InterPro" id="IPR013785">
    <property type="entry name" value="Aldolase_TIM"/>
</dbReference>
<reference evidence="4" key="1">
    <citation type="submission" date="2020-08" db="EMBL/GenBank/DDBJ databases">
        <title>Genome public.</title>
        <authorList>
            <person name="Liu C."/>
            <person name="Sun Q."/>
        </authorList>
    </citation>
    <scope>NUCLEOTIDE SEQUENCE</scope>
    <source>
        <strain evidence="4">NSJ-28</strain>
    </source>
</reference>
<dbReference type="Pfam" id="PF18152">
    <property type="entry name" value="DAHP_snth_FXD"/>
    <property type="match status" value="1"/>
</dbReference>
<dbReference type="PANTHER" id="PTHR43018">
    <property type="entry name" value="PHOSPHO-2-DEHYDRO-3-DEOXYHEPTONATE ALDOLASE"/>
    <property type="match status" value="1"/>
</dbReference>
<dbReference type="InterPro" id="IPR006218">
    <property type="entry name" value="DAHP1/KDSA"/>
</dbReference>
<comment type="caution">
    <text evidence="4">The sequence shown here is derived from an EMBL/GenBank/DDBJ whole genome shotgun (WGS) entry which is preliminary data.</text>
</comment>
<proteinExistence type="predicted"/>
<dbReference type="EC" id="2.5.1.54" evidence="4"/>
<sequence length="338" mass="36931">MIIIMKQGATREHVEELSRHIERWNVKANPIYGAGTIVIGLVGDTGAVDKDALLRDPQVENIIKVQEPFKLANRKFHPDNSQVEIAPGVVVGGKKLVVMAGPCSVESEEQIIDVARHVQADGAAVLRGGAWKPRSSPYSFQGLKAEGLELLHKAHEATGLPVVTEITNPAHIELFLDKCDCFQVGARNMQNFELLKELGQTKKPVLLKRGFANTMEEFLMSAEYIMAGGNENVILCERGIRTYETYTRNTLDISAVPVLKRMSHLPVIVDPSHAGGIYWMVEPLAKAAIAAGADGLMIEVHNDPAHALSDGAQSLTYDSFHETMTNLRAVAQAVGREI</sequence>
<dbReference type="Gene3D" id="3.30.70.1140">
    <property type="entry name" value="Phospho-2-dehydro-3-deoxyheptonate aldolase, domain 1"/>
    <property type="match status" value="1"/>
</dbReference>
<dbReference type="GO" id="GO:0003849">
    <property type="term" value="F:3-deoxy-7-phosphoheptulonate synthase activity"/>
    <property type="evidence" value="ECO:0007669"/>
    <property type="project" value="UniProtKB-EC"/>
</dbReference>
<dbReference type="InterPro" id="IPR052899">
    <property type="entry name" value="Class-I_DAHP_synthase"/>
</dbReference>
<dbReference type="Pfam" id="PF00793">
    <property type="entry name" value="DAHP_synth_1"/>
    <property type="match status" value="1"/>
</dbReference>
<keyword evidence="5" id="KW-1185">Reference proteome</keyword>
<name>A0A923RWE3_9FIRM</name>
<dbReference type="Gene3D" id="3.20.20.70">
    <property type="entry name" value="Aldolase class I"/>
    <property type="match status" value="1"/>
</dbReference>
<dbReference type="InterPro" id="IPR006268">
    <property type="entry name" value="DAHP_syn_2"/>
</dbReference>
<protein>
    <submittedName>
        <fullName evidence="4">3-deoxy-7-phosphoheptulonate synthase</fullName>
        <ecNumber evidence="4">2.5.1.54</ecNumber>
    </submittedName>
</protein>
<dbReference type="NCBIfam" id="TIGR01361">
    <property type="entry name" value="DAHP_synth_Bsub"/>
    <property type="match status" value="1"/>
</dbReference>
<evidence type="ECO:0000256" key="1">
    <source>
        <dbReference type="ARBA" id="ARBA00022679"/>
    </source>
</evidence>
<evidence type="ECO:0000259" key="2">
    <source>
        <dbReference type="Pfam" id="PF00793"/>
    </source>
</evidence>
<dbReference type="GO" id="GO:0016832">
    <property type="term" value="F:aldehyde-lyase activity"/>
    <property type="evidence" value="ECO:0007669"/>
    <property type="project" value="InterPro"/>
</dbReference>
<dbReference type="InterPro" id="IPR041071">
    <property type="entry name" value="DAHP_snth_FXD"/>
</dbReference>
<dbReference type="GO" id="GO:0009073">
    <property type="term" value="P:aromatic amino acid family biosynthetic process"/>
    <property type="evidence" value="ECO:0007669"/>
    <property type="project" value="InterPro"/>
</dbReference>
<keyword evidence="1 4" id="KW-0808">Transferase</keyword>
<evidence type="ECO:0000259" key="3">
    <source>
        <dbReference type="Pfam" id="PF18152"/>
    </source>
</evidence>
<accession>A0A923RWE3</accession>
<dbReference type="RefSeq" id="WP_107631975.1">
    <property type="nucleotide sequence ID" value="NZ_JACOPL010000009.1"/>
</dbReference>
<organism evidence="4 5">
    <name type="scientific">Agathobaculum faecis</name>
    <dbReference type="NCBI Taxonomy" id="2763013"/>
    <lineage>
        <taxon>Bacteria</taxon>
        <taxon>Bacillati</taxon>
        <taxon>Bacillota</taxon>
        <taxon>Clostridia</taxon>
        <taxon>Eubacteriales</taxon>
        <taxon>Butyricicoccaceae</taxon>
        <taxon>Agathobaculum</taxon>
    </lineage>
</organism>
<evidence type="ECO:0000313" key="5">
    <source>
        <dbReference type="Proteomes" id="UP000606499"/>
    </source>
</evidence>
<feature type="domain" description="DAHP synthetase I/KDSA" evidence="2">
    <location>
        <begin position="89"/>
        <end position="324"/>
    </location>
</feature>
<dbReference type="NCBIfam" id="NF009239">
    <property type="entry name" value="PRK12595.1"/>
    <property type="match status" value="1"/>
</dbReference>
<dbReference type="PANTHER" id="PTHR43018:SF3">
    <property type="entry name" value="CARBOXYSOME FORMATION PROTEIN"/>
    <property type="match status" value="1"/>
</dbReference>
<dbReference type="SUPFAM" id="SSF51569">
    <property type="entry name" value="Aldolase"/>
    <property type="match status" value="1"/>
</dbReference>
<feature type="domain" description="DAHP synthase ferredoxin-like" evidence="3">
    <location>
        <begin position="1"/>
        <end position="67"/>
    </location>
</feature>
<evidence type="ECO:0000313" key="4">
    <source>
        <dbReference type="EMBL" id="MBC5725893.1"/>
    </source>
</evidence>
<dbReference type="Proteomes" id="UP000606499">
    <property type="component" value="Unassembled WGS sequence"/>
</dbReference>